<accession>A0AAV8V6P3</accession>
<dbReference type="InterPro" id="IPR012337">
    <property type="entry name" value="RNaseH-like_sf"/>
</dbReference>
<dbReference type="InterPro" id="IPR001584">
    <property type="entry name" value="Integrase_cat-core"/>
</dbReference>
<dbReference type="GO" id="GO:0015074">
    <property type="term" value="P:DNA integration"/>
    <property type="evidence" value="ECO:0007669"/>
    <property type="project" value="InterPro"/>
</dbReference>
<feature type="domain" description="Integrase catalytic" evidence="2">
    <location>
        <begin position="27"/>
        <end position="190"/>
    </location>
</feature>
<comment type="caution">
    <text evidence="3">The sequence shown here is derived from an EMBL/GenBank/DDBJ whole genome shotgun (WGS) entry which is preliminary data.</text>
</comment>
<evidence type="ECO:0000259" key="2">
    <source>
        <dbReference type="PROSITE" id="PS50994"/>
    </source>
</evidence>
<dbReference type="AlphaFoldDB" id="A0AAV8V6P3"/>
<gene>
    <name evidence="3" type="ORF">NQ315_003705</name>
</gene>
<organism evidence="3 4">
    <name type="scientific">Exocentrus adspersus</name>
    <dbReference type="NCBI Taxonomy" id="1586481"/>
    <lineage>
        <taxon>Eukaryota</taxon>
        <taxon>Metazoa</taxon>
        <taxon>Ecdysozoa</taxon>
        <taxon>Arthropoda</taxon>
        <taxon>Hexapoda</taxon>
        <taxon>Insecta</taxon>
        <taxon>Pterygota</taxon>
        <taxon>Neoptera</taxon>
        <taxon>Endopterygota</taxon>
        <taxon>Coleoptera</taxon>
        <taxon>Polyphaga</taxon>
        <taxon>Cucujiformia</taxon>
        <taxon>Chrysomeloidea</taxon>
        <taxon>Cerambycidae</taxon>
        <taxon>Lamiinae</taxon>
        <taxon>Acanthocinini</taxon>
        <taxon>Exocentrus</taxon>
    </lineage>
</organism>
<proteinExistence type="predicted"/>
<evidence type="ECO:0000313" key="4">
    <source>
        <dbReference type="Proteomes" id="UP001159042"/>
    </source>
</evidence>
<dbReference type="Proteomes" id="UP001159042">
    <property type="component" value="Unassembled WGS sequence"/>
</dbReference>
<dbReference type="PROSITE" id="PS50994">
    <property type="entry name" value="INTEGRASE"/>
    <property type="match status" value="1"/>
</dbReference>
<dbReference type="PANTHER" id="PTHR46585:SF1">
    <property type="entry name" value="CHROMO DOMAIN-CONTAINING PROTEIN"/>
    <property type="match status" value="1"/>
</dbReference>
<dbReference type="SUPFAM" id="SSF54160">
    <property type="entry name" value="Chromo domain-like"/>
    <property type="match status" value="1"/>
</dbReference>
<name>A0AAV8V6P3_9CUCU</name>
<dbReference type="PROSITE" id="PS50013">
    <property type="entry name" value="CHROMO_2"/>
    <property type="match status" value="1"/>
</dbReference>
<sequence>MKTHSKEKIQLVNELHKAARKNYSRRRTIIKGLDDLWQMDLAEMRQYASQNRNYKMIMVVIDSFSKYIWTRPLKSKTGEEITAAFADILAHANKRHPKNLQTDQGKEFFNQKFQSLIKKHGINHYNTFSVKKASIAERSIRTLKSHLYKYFSLNGSYNWINILHEITKNYNGTVHSTIGCKPRDVNKSNEADILKSSYSHIKMTGKRKFKVGDIVRISKSKHVFEKSYTPNWTTELFKIVKVQITNPTTYLLEDMQGHLIKGGFYEEELQKTNNSDIYLVEKVLRRKGRKVYVRWLGFNKSHDSWIDDNNIL</sequence>
<dbReference type="GO" id="GO:0005694">
    <property type="term" value="C:chromosome"/>
    <property type="evidence" value="ECO:0007669"/>
    <property type="project" value="UniProtKB-ARBA"/>
</dbReference>
<dbReference type="PANTHER" id="PTHR46585">
    <property type="entry name" value="INTEGRASE CORE DOMAIN CONTAINING PROTEIN"/>
    <property type="match status" value="1"/>
</dbReference>
<feature type="domain" description="Chromo" evidence="1">
    <location>
        <begin position="278"/>
        <end position="312"/>
    </location>
</feature>
<dbReference type="InterPro" id="IPR036397">
    <property type="entry name" value="RNaseH_sf"/>
</dbReference>
<keyword evidence="4" id="KW-1185">Reference proteome</keyword>
<protein>
    <recommendedName>
        <fullName evidence="5">Integrase catalytic domain-containing protein</fullName>
    </recommendedName>
</protein>
<evidence type="ECO:0000313" key="3">
    <source>
        <dbReference type="EMBL" id="KAJ8909827.1"/>
    </source>
</evidence>
<dbReference type="InterPro" id="IPR016197">
    <property type="entry name" value="Chromo-like_dom_sf"/>
</dbReference>
<dbReference type="Pfam" id="PF00665">
    <property type="entry name" value="rve"/>
    <property type="match status" value="1"/>
</dbReference>
<dbReference type="GO" id="GO:0003676">
    <property type="term" value="F:nucleic acid binding"/>
    <property type="evidence" value="ECO:0007669"/>
    <property type="project" value="InterPro"/>
</dbReference>
<dbReference type="EMBL" id="JANEYG010000403">
    <property type="protein sequence ID" value="KAJ8909827.1"/>
    <property type="molecule type" value="Genomic_DNA"/>
</dbReference>
<dbReference type="SUPFAM" id="SSF53098">
    <property type="entry name" value="Ribonuclease H-like"/>
    <property type="match status" value="1"/>
</dbReference>
<reference evidence="3 4" key="1">
    <citation type="journal article" date="2023" name="Insect Mol. Biol.">
        <title>Genome sequencing provides insights into the evolution of gene families encoding plant cell wall-degrading enzymes in longhorned beetles.</title>
        <authorList>
            <person name="Shin N.R."/>
            <person name="Okamura Y."/>
            <person name="Kirsch R."/>
            <person name="Pauchet Y."/>
        </authorList>
    </citation>
    <scope>NUCLEOTIDE SEQUENCE [LARGE SCALE GENOMIC DNA]</scope>
    <source>
        <strain evidence="3">EAD_L_NR</strain>
    </source>
</reference>
<dbReference type="InterPro" id="IPR000953">
    <property type="entry name" value="Chromo/chromo_shadow_dom"/>
</dbReference>
<dbReference type="CDD" id="cd00024">
    <property type="entry name" value="CD_CSD"/>
    <property type="match status" value="1"/>
</dbReference>
<evidence type="ECO:0008006" key="5">
    <source>
        <dbReference type="Google" id="ProtNLM"/>
    </source>
</evidence>
<evidence type="ECO:0000259" key="1">
    <source>
        <dbReference type="PROSITE" id="PS50013"/>
    </source>
</evidence>
<dbReference type="Gene3D" id="3.30.420.10">
    <property type="entry name" value="Ribonuclease H-like superfamily/Ribonuclease H"/>
    <property type="match status" value="1"/>
</dbReference>